<dbReference type="AlphaFoldDB" id="A0A411YE97"/>
<dbReference type="Proteomes" id="UP000291469">
    <property type="component" value="Chromosome"/>
</dbReference>
<dbReference type="InterPro" id="IPR004518">
    <property type="entry name" value="MazG-like_dom"/>
</dbReference>
<dbReference type="PANTHER" id="PTHR42702:SF1">
    <property type="entry name" value="REGULATORY PROTEIN FOR BETA-LACTAMASE"/>
    <property type="match status" value="1"/>
</dbReference>
<dbReference type="Gene3D" id="1.10.287.1080">
    <property type="entry name" value="MazG-like"/>
    <property type="match status" value="1"/>
</dbReference>
<evidence type="ECO:0000259" key="1">
    <source>
        <dbReference type="Pfam" id="PF03819"/>
    </source>
</evidence>
<dbReference type="GO" id="GO:0016787">
    <property type="term" value="F:hydrolase activity"/>
    <property type="evidence" value="ECO:0007669"/>
    <property type="project" value="UniProtKB-KW"/>
</dbReference>
<evidence type="ECO:0000313" key="2">
    <source>
        <dbReference type="EMBL" id="QBI19452.1"/>
    </source>
</evidence>
<dbReference type="KEGG" id="erz:ER308_07730"/>
<sequence>MHLAEFQQQMATLYGERDRARGLARSFAWFTEECGELSRALFRGDHADREREFADVLAWLASLAEQADVDLATAAERYASGCPRCGSTPCGCGR</sequence>
<dbReference type="EMBL" id="CP036402">
    <property type="protein sequence ID" value="QBI19452.1"/>
    <property type="molecule type" value="Genomic_DNA"/>
</dbReference>
<protein>
    <submittedName>
        <fullName evidence="2">Pyrophosphohydrolase</fullName>
    </submittedName>
</protein>
<proteinExistence type="predicted"/>
<keyword evidence="2" id="KW-0378">Hydrolase</keyword>
<dbReference type="Pfam" id="PF03819">
    <property type="entry name" value="MazG"/>
    <property type="match status" value="1"/>
</dbReference>
<dbReference type="SUPFAM" id="SSF101386">
    <property type="entry name" value="all-alpha NTP pyrophosphatases"/>
    <property type="match status" value="1"/>
</dbReference>
<dbReference type="OrthoDB" id="280497at2"/>
<organism evidence="2 3">
    <name type="scientific">Egibacter rhizosphaerae</name>
    <dbReference type="NCBI Taxonomy" id="1670831"/>
    <lineage>
        <taxon>Bacteria</taxon>
        <taxon>Bacillati</taxon>
        <taxon>Actinomycetota</taxon>
        <taxon>Nitriliruptoria</taxon>
        <taxon>Egibacterales</taxon>
        <taxon>Egibacteraceae</taxon>
        <taxon>Egibacter</taxon>
    </lineage>
</organism>
<accession>A0A411YE97</accession>
<feature type="domain" description="NTP pyrophosphohydrolase MazG-like" evidence="1">
    <location>
        <begin position="28"/>
        <end position="77"/>
    </location>
</feature>
<dbReference type="RefSeq" id="WP_131154449.1">
    <property type="nucleotide sequence ID" value="NZ_CP036402.1"/>
</dbReference>
<dbReference type="PANTHER" id="PTHR42702">
    <property type="entry name" value="NUCLEOTIDE PYROPHOSPHOHYDROLASE"/>
    <property type="match status" value="1"/>
</dbReference>
<name>A0A411YE97_9ACTN</name>
<gene>
    <name evidence="2" type="ORF">ER308_07730</name>
</gene>
<evidence type="ECO:0000313" key="3">
    <source>
        <dbReference type="Proteomes" id="UP000291469"/>
    </source>
</evidence>
<keyword evidence="3" id="KW-1185">Reference proteome</keyword>
<reference evidence="2 3" key="1">
    <citation type="submission" date="2019-01" db="EMBL/GenBank/DDBJ databases">
        <title>Egibacter rhizosphaerae EGI 80759T.</title>
        <authorList>
            <person name="Chen D.-D."/>
            <person name="Tian Y."/>
            <person name="Jiao J.-Y."/>
            <person name="Zhang X.-T."/>
            <person name="Zhang Y.-G."/>
            <person name="Zhang Y."/>
            <person name="Xiao M."/>
            <person name="Shu W.-S."/>
            <person name="Li W.-J."/>
        </authorList>
    </citation>
    <scope>NUCLEOTIDE SEQUENCE [LARGE SCALE GENOMIC DNA]</scope>
    <source>
        <strain evidence="2 3">EGI 80759</strain>
    </source>
</reference>